<proteinExistence type="predicted"/>
<evidence type="ECO:0000256" key="5">
    <source>
        <dbReference type="SAM" id="Phobius"/>
    </source>
</evidence>
<feature type="domain" description="MENTAL" evidence="7">
    <location>
        <begin position="86"/>
        <end position="260"/>
    </location>
</feature>
<dbReference type="PROSITE" id="PS51439">
    <property type="entry name" value="MENTAL"/>
    <property type="match status" value="1"/>
</dbReference>
<dbReference type="SUPFAM" id="SSF55961">
    <property type="entry name" value="Bet v1-like"/>
    <property type="match status" value="2"/>
</dbReference>
<dbReference type="PRINTS" id="PR00978">
    <property type="entry name" value="STARPROTEIN"/>
</dbReference>
<dbReference type="EMBL" id="HBUE01073147">
    <property type="protein sequence ID" value="CAG6473644.1"/>
    <property type="molecule type" value="Transcribed_RNA"/>
</dbReference>
<evidence type="ECO:0000256" key="3">
    <source>
        <dbReference type="ARBA" id="ARBA00023136"/>
    </source>
</evidence>
<evidence type="ECO:0000256" key="4">
    <source>
        <dbReference type="SAM" id="MobiDB-lite"/>
    </source>
</evidence>
<comment type="subcellular location">
    <subcellularLocation>
        <location evidence="1">Membrane</location>
        <topology evidence="1">Multi-pass membrane protein</topology>
    </subcellularLocation>
</comment>
<evidence type="ECO:0000259" key="7">
    <source>
        <dbReference type="PROSITE" id="PS51439"/>
    </source>
</evidence>
<keyword evidence="3 5" id="KW-0472">Membrane</keyword>
<dbReference type="GO" id="GO:0140284">
    <property type="term" value="C:endoplasmic reticulum-endosome membrane contact site"/>
    <property type="evidence" value="ECO:0007669"/>
    <property type="project" value="TreeGrafter"/>
</dbReference>
<evidence type="ECO:0000259" key="6">
    <source>
        <dbReference type="PROSITE" id="PS50848"/>
    </source>
</evidence>
<feature type="transmembrane region" description="Helical" evidence="5">
    <location>
        <begin position="92"/>
        <end position="116"/>
    </location>
</feature>
<dbReference type="PANTHER" id="PTHR46121">
    <property type="entry name" value="STEROIDOGENIC ACUTE REGULATORY PROTEIN-LIKE"/>
    <property type="match status" value="1"/>
</dbReference>
<dbReference type="AlphaFoldDB" id="A0A8D8BGN7"/>
<protein>
    <submittedName>
        <fullName evidence="8">StAR-related lipid transfer protein 3</fullName>
    </submittedName>
</protein>
<feature type="transmembrane region" description="Helical" evidence="5">
    <location>
        <begin position="136"/>
        <end position="156"/>
    </location>
</feature>
<evidence type="ECO:0000313" key="8">
    <source>
        <dbReference type="EMBL" id="CAG6473644.1"/>
    </source>
</evidence>
<dbReference type="Gene3D" id="3.30.530.20">
    <property type="match status" value="2"/>
</dbReference>
<dbReference type="InterPro" id="IPR000799">
    <property type="entry name" value="StAR-like"/>
</dbReference>
<feature type="region of interest" description="Disordered" evidence="4">
    <location>
        <begin position="417"/>
        <end position="437"/>
    </location>
</feature>
<dbReference type="PANTHER" id="PTHR46121:SF4">
    <property type="entry name" value="STEROIDOGENIC ACUTE REGULATORY PROTEIN-LIKE"/>
    <property type="match status" value="1"/>
</dbReference>
<keyword evidence="5" id="KW-1133">Transmembrane helix</keyword>
<dbReference type="GO" id="GO:0099044">
    <property type="term" value="P:vesicle tethering to endoplasmic reticulum"/>
    <property type="evidence" value="ECO:0007669"/>
    <property type="project" value="TreeGrafter"/>
</dbReference>
<sequence length="666" mass="74737">MMTDDDDIRSAVHSMYAQAQHQQHQQQQQQYQQFQSQQFAGFPGISAPSSLHSFGPGPSGLPRSQSHMVNLLSEDFIAGYMDEGRMSVVRRFFCLFVTFDVVFISLLWIICVMITGDNIRHALETQVLHYTIEKSLFDVVVIALMRFIFLILFYGLCHLNHWIVIALSTTGSCAFLIYKVFAYSWTETPQPVFEVLLVVVSFVLAWGEAWFLDCRVIPQERYARNYYVALTNPAADVRSPLLAPFLNSALSTGRTESVGNFYSPYDSIHNSEDEEDEQDDEFKRMGIECVRKAYILLESTDWKLEKVTSKGDTIQSCTKDKVGKIYKLTGKIHYPAKKLLQELYYKIEEVPRWNPTLLESKIIRKIDSHTDISYQATIGGGGGVVKCRDFVNLRCWQLCREGRVIEGVDLHPTDLQAPALTPVTEEVPDDDDRDSDDDECILAAKASPQITKSLSEFKLGGSSVSSNEQNTKTAFSTLSKSLGAQDFGAGGANSDPEDVFSDALTEHQAGGKQPAQVEQEKKQKSEAKVRVRKPRAEECEVQKGGNVYVSAAISIEYPGAPVTTKYIRGENKVSCWAMREIENQKDYCIFEWLLCLDLKGYIPRYVLDTAYTTLMQEYMTHLRNYVVELRKQGKVPATNKSLSSTSTSAASASATAQYSTDSTSGS</sequence>
<dbReference type="GO" id="GO:0005789">
    <property type="term" value="C:endoplasmic reticulum membrane"/>
    <property type="evidence" value="ECO:0007669"/>
    <property type="project" value="TreeGrafter"/>
</dbReference>
<dbReference type="Pfam" id="PF10457">
    <property type="entry name" value="MENTAL"/>
    <property type="match status" value="1"/>
</dbReference>
<accession>A0A8D8BGN7</accession>
<feature type="domain" description="START" evidence="6">
    <location>
        <begin position="298"/>
        <end position="631"/>
    </location>
</feature>
<dbReference type="PROSITE" id="PS50848">
    <property type="entry name" value="START"/>
    <property type="match status" value="1"/>
</dbReference>
<reference evidence="8" key="1">
    <citation type="submission" date="2021-05" db="EMBL/GenBank/DDBJ databases">
        <authorList>
            <person name="Alioto T."/>
            <person name="Alioto T."/>
            <person name="Gomez Garrido J."/>
        </authorList>
    </citation>
    <scope>NUCLEOTIDE SEQUENCE</scope>
</reference>
<evidence type="ECO:0000256" key="2">
    <source>
        <dbReference type="ARBA" id="ARBA00022692"/>
    </source>
</evidence>
<keyword evidence="2 5" id="KW-0812">Transmembrane</keyword>
<dbReference type="GO" id="GO:0005765">
    <property type="term" value="C:lysosomal membrane"/>
    <property type="evidence" value="ECO:0007669"/>
    <property type="project" value="TreeGrafter"/>
</dbReference>
<name>A0A8D8BGN7_CULPI</name>
<feature type="region of interest" description="Disordered" evidence="4">
    <location>
        <begin position="506"/>
        <end position="531"/>
    </location>
</feature>
<dbReference type="Pfam" id="PF01852">
    <property type="entry name" value="START"/>
    <property type="match status" value="2"/>
</dbReference>
<feature type="region of interest" description="Disordered" evidence="4">
    <location>
        <begin position="637"/>
        <end position="666"/>
    </location>
</feature>
<organism evidence="8">
    <name type="scientific">Culex pipiens</name>
    <name type="common">House mosquito</name>
    <dbReference type="NCBI Taxonomy" id="7175"/>
    <lineage>
        <taxon>Eukaryota</taxon>
        <taxon>Metazoa</taxon>
        <taxon>Ecdysozoa</taxon>
        <taxon>Arthropoda</taxon>
        <taxon>Hexapoda</taxon>
        <taxon>Insecta</taxon>
        <taxon>Pterygota</taxon>
        <taxon>Neoptera</taxon>
        <taxon>Endopterygota</taxon>
        <taxon>Diptera</taxon>
        <taxon>Nematocera</taxon>
        <taxon>Culicoidea</taxon>
        <taxon>Culicidae</taxon>
        <taxon>Culicinae</taxon>
        <taxon>Culicini</taxon>
        <taxon>Culex</taxon>
        <taxon>Culex</taxon>
    </lineage>
</organism>
<dbReference type="GO" id="GO:0008289">
    <property type="term" value="F:lipid binding"/>
    <property type="evidence" value="ECO:0007669"/>
    <property type="project" value="InterPro"/>
</dbReference>
<dbReference type="InterPro" id="IPR002913">
    <property type="entry name" value="START_lipid-bd_dom"/>
</dbReference>
<feature type="compositionally biased region" description="Acidic residues" evidence="4">
    <location>
        <begin position="426"/>
        <end position="437"/>
    </location>
</feature>
<dbReference type="InterPro" id="IPR023393">
    <property type="entry name" value="START-like_dom_sf"/>
</dbReference>
<evidence type="ECO:0000256" key="1">
    <source>
        <dbReference type="ARBA" id="ARBA00004141"/>
    </source>
</evidence>
<dbReference type="GO" id="GO:0031902">
    <property type="term" value="C:late endosome membrane"/>
    <property type="evidence" value="ECO:0007669"/>
    <property type="project" value="TreeGrafter"/>
</dbReference>
<dbReference type="InterPro" id="IPR051869">
    <property type="entry name" value="STARD3"/>
</dbReference>
<feature type="transmembrane region" description="Helical" evidence="5">
    <location>
        <begin position="163"/>
        <end position="186"/>
    </location>
</feature>
<dbReference type="InterPro" id="IPR019498">
    <property type="entry name" value="MENTAL"/>
</dbReference>
<feature type="compositionally biased region" description="Basic and acidic residues" evidence="4">
    <location>
        <begin position="518"/>
        <end position="531"/>
    </location>
</feature>